<accession>D2VXK4</accession>
<dbReference type="PROSITE" id="PS51904">
    <property type="entry name" value="GLYCOSYL_HYDROL_F25_2"/>
    <property type="match status" value="1"/>
</dbReference>
<dbReference type="KEGG" id="ngr:NAEGRDRAFT_73780"/>
<dbReference type="Proteomes" id="UP000006671">
    <property type="component" value="Unassembled WGS sequence"/>
</dbReference>
<evidence type="ECO:0000313" key="5">
    <source>
        <dbReference type="Proteomes" id="UP000006671"/>
    </source>
</evidence>
<gene>
    <name evidence="4" type="ORF">NAEGRDRAFT_73780</name>
</gene>
<reference evidence="4 5" key="1">
    <citation type="journal article" date="2010" name="Cell">
        <title>The genome of Naegleria gruberi illuminates early eukaryotic versatility.</title>
        <authorList>
            <person name="Fritz-Laylin L.K."/>
            <person name="Prochnik S.E."/>
            <person name="Ginger M.L."/>
            <person name="Dacks J.B."/>
            <person name="Carpenter M.L."/>
            <person name="Field M.C."/>
            <person name="Kuo A."/>
            <person name="Paredez A."/>
            <person name="Chapman J."/>
            <person name="Pham J."/>
            <person name="Shu S."/>
            <person name="Neupane R."/>
            <person name="Cipriano M."/>
            <person name="Mancuso J."/>
            <person name="Tu H."/>
            <person name="Salamov A."/>
            <person name="Lindquist E."/>
            <person name="Shapiro H."/>
            <person name="Lucas S."/>
            <person name="Grigoriev I.V."/>
            <person name="Cande W.Z."/>
            <person name="Fulton C."/>
            <person name="Rokhsar D.S."/>
            <person name="Dawson S.C."/>
        </authorList>
    </citation>
    <scope>NUCLEOTIDE SEQUENCE [LARGE SCALE GENOMIC DNA]</scope>
    <source>
        <strain evidence="4 5">NEG-M</strain>
    </source>
</reference>
<evidence type="ECO:0000256" key="3">
    <source>
        <dbReference type="SAM" id="SignalP"/>
    </source>
</evidence>
<keyword evidence="2 3" id="KW-0732">Signal</keyword>
<dbReference type="PANTHER" id="PTHR23208:SF36">
    <property type="entry name" value="LYSOZYME-RELATED"/>
    <property type="match status" value="1"/>
</dbReference>
<dbReference type="eggNOG" id="ENOG502S1SN">
    <property type="taxonomic scope" value="Eukaryota"/>
</dbReference>
<dbReference type="RefSeq" id="XP_002671268.1">
    <property type="nucleotide sequence ID" value="XM_002671222.1"/>
</dbReference>
<feature type="chain" id="PRO_5003038007" evidence="3">
    <location>
        <begin position="25"/>
        <end position="196"/>
    </location>
</feature>
<evidence type="ECO:0000256" key="1">
    <source>
        <dbReference type="ARBA" id="ARBA00010646"/>
    </source>
</evidence>
<dbReference type="AlphaFoldDB" id="D2VXK4"/>
<proteinExistence type="inferred from homology"/>
<comment type="similarity">
    <text evidence="1">Belongs to the glycosyl hydrolase 25 family.</text>
</comment>
<dbReference type="GeneID" id="8858299"/>
<keyword evidence="5" id="KW-1185">Reference proteome</keyword>
<dbReference type="OrthoDB" id="2251794at2759"/>
<dbReference type="VEuPathDB" id="AmoebaDB:NAEGRDRAFT_73780"/>
<dbReference type="PANTHER" id="PTHR23208">
    <property type="entry name" value="LYSOZYME PROTEIN"/>
    <property type="match status" value="1"/>
</dbReference>
<dbReference type="Pfam" id="PF01183">
    <property type="entry name" value="Glyco_hydro_25"/>
    <property type="match status" value="1"/>
</dbReference>
<dbReference type="InParanoid" id="D2VXK4"/>
<protein>
    <submittedName>
        <fullName evidence="4">Predicted protein</fullName>
    </submittedName>
</protein>
<organism evidence="5">
    <name type="scientific">Naegleria gruberi</name>
    <name type="common">Amoeba</name>
    <dbReference type="NCBI Taxonomy" id="5762"/>
    <lineage>
        <taxon>Eukaryota</taxon>
        <taxon>Discoba</taxon>
        <taxon>Heterolobosea</taxon>
        <taxon>Tetramitia</taxon>
        <taxon>Eutetramitia</taxon>
        <taxon>Vahlkampfiidae</taxon>
        <taxon>Naegleria</taxon>
    </lineage>
</organism>
<dbReference type="Gene3D" id="3.20.20.80">
    <property type="entry name" value="Glycosidases"/>
    <property type="match status" value="1"/>
</dbReference>
<dbReference type="GO" id="GO:0007165">
    <property type="term" value="P:signal transduction"/>
    <property type="evidence" value="ECO:0007669"/>
    <property type="project" value="TreeGrafter"/>
</dbReference>
<dbReference type="InterPro" id="IPR017853">
    <property type="entry name" value="GH"/>
</dbReference>
<dbReference type="EMBL" id="GG738907">
    <property type="protein sequence ID" value="EFC38524.1"/>
    <property type="molecule type" value="Genomic_DNA"/>
</dbReference>
<dbReference type="GO" id="GO:0003796">
    <property type="term" value="F:lysozyme activity"/>
    <property type="evidence" value="ECO:0007669"/>
    <property type="project" value="InterPro"/>
</dbReference>
<dbReference type="InterPro" id="IPR051595">
    <property type="entry name" value="GH25_Enzymes"/>
</dbReference>
<dbReference type="STRING" id="5762.D2VXK4"/>
<name>D2VXK4_NAEGR</name>
<dbReference type="SUPFAM" id="SSF51445">
    <property type="entry name" value="(Trans)glycosidases"/>
    <property type="match status" value="1"/>
</dbReference>
<dbReference type="OMA" id="YANGNQW"/>
<sequence>MKRYCSVIVGLVLMMAFAASVANATLGLDLSYFQGDVSQSSWNCLKQSGREFAIIQAQLSTGRVNPYVANDINRAKAAGIKYVDIYIFPNINEDAAAQVQNTVNFIKSNGATFGQIWLDIEGPQYWTNNCQTNVNFISRMVNAGRATGYPVHIYSSHSQWQPITCGSTAFSNLQLWWAYYDNNASFDNFQSFGGWR</sequence>
<dbReference type="GO" id="GO:0009253">
    <property type="term" value="P:peptidoglycan catabolic process"/>
    <property type="evidence" value="ECO:0007669"/>
    <property type="project" value="InterPro"/>
</dbReference>
<feature type="signal peptide" evidence="3">
    <location>
        <begin position="1"/>
        <end position="24"/>
    </location>
</feature>
<dbReference type="GO" id="GO:0016998">
    <property type="term" value="P:cell wall macromolecule catabolic process"/>
    <property type="evidence" value="ECO:0007669"/>
    <property type="project" value="InterPro"/>
</dbReference>
<dbReference type="InterPro" id="IPR002053">
    <property type="entry name" value="Glyco_hydro_25"/>
</dbReference>
<evidence type="ECO:0000313" key="4">
    <source>
        <dbReference type="EMBL" id="EFC38524.1"/>
    </source>
</evidence>
<evidence type="ECO:0000256" key="2">
    <source>
        <dbReference type="ARBA" id="ARBA00022729"/>
    </source>
</evidence>